<dbReference type="CDD" id="cd06558">
    <property type="entry name" value="crotonase-like"/>
    <property type="match status" value="1"/>
</dbReference>
<comment type="similarity">
    <text evidence="1 7">Belongs to the enoyl-CoA hydratase/isomerase family.</text>
</comment>
<evidence type="ECO:0000256" key="4">
    <source>
        <dbReference type="ARBA" id="ARBA00023239"/>
    </source>
</evidence>
<dbReference type="EMBL" id="CAJB01000279">
    <property type="protein sequence ID" value="CCH78823.1"/>
    <property type="molecule type" value="Genomic_DNA"/>
</dbReference>
<dbReference type="GO" id="GO:0018812">
    <property type="term" value="F:3-hydroxyacyl-CoA dehydratase activity"/>
    <property type="evidence" value="ECO:0007669"/>
    <property type="project" value="RHEA"/>
</dbReference>
<dbReference type="InterPro" id="IPR029045">
    <property type="entry name" value="ClpP/crotonase-like_dom_sf"/>
</dbReference>
<accession>A0A077LY42</accession>
<name>A0A077LY42_9MICO</name>
<dbReference type="FunFam" id="1.10.12.10:FF:000001">
    <property type="entry name" value="Probable enoyl-CoA hydratase, mitochondrial"/>
    <property type="match status" value="1"/>
</dbReference>
<organism evidence="8 9">
    <name type="scientific">Nostocoides japonicum T1-X7</name>
    <dbReference type="NCBI Taxonomy" id="1194083"/>
    <lineage>
        <taxon>Bacteria</taxon>
        <taxon>Bacillati</taxon>
        <taxon>Actinomycetota</taxon>
        <taxon>Actinomycetes</taxon>
        <taxon>Micrococcales</taxon>
        <taxon>Intrasporangiaceae</taxon>
        <taxon>Nostocoides</taxon>
    </lineage>
</organism>
<evidence type="ECO:0000256" key="1">
    <source>
        <dbReference type="ARBA" id="ARBA00005254"/>
    </source>
</evidence>
<dbReference type="Gene3D" id="3.90.226.10">
    <property type="entry name" value="2-enoyl-CoA Hydratase, Chain A, domain 1"/>
    <property type="match status" value="1"/>
</dbReference>
<keyword evidence="3" id="KW-0443">Lipid metabolism</keyword>
<dbReference type="OrthoDB" id="8452484at2"/>
<dbReference type="AlphaFoldDB" id="A0A077LY42"/>
<gene>
    <name evidence="8" type="ORF">BN12_350029</name>
</gene>
<proteinExistence type="inferred from homology"/>
<dbReference type="InterPro" id="IPR018376">
    <property type="entry name" value="Enoyl-CoA_hyd/isom_CS"/>
</dbReference>
<keyword evidence="4 8" id="KW-0456">Lyase</keyword>
<dbReference type="PROSITE" id="PS00166">
    <property type="entry name" value="ENOYL_COA_HYDRATASE"/>
    <property type="match status" value="1"/>
</dbReference>
<dbReference type="Gene3D" id="1.10.12.10">
    <property type="entry name" value="Lyase 2-enoyl-coa Hydratase, Chain A, domain 2"/>
    <property type="match status" value="1"/>
</dbReference>
<sequence>MTDLVRFEVEDGIGTIRLDRPPMNALNSEIAHGVIEACDEASTRSDVGAVVLYGGEKVFAAGADIKEMAALSYADVAPHTVLLQDFARAIARVPKPTVAAITGYALGGGCEIALACDFRVAAKRARLGQPEILLGVIPGAGGTQRLARLIGPARAKDLIFSGRFVSADEALAIGLVDEVVDSEEPDAVYAAAKARVAAYATGPRLALAAAKEAVDKGIEVDLQSGLELERALFWSLFATRDKEIGMTSFIENGPGKAVFEGS</sequence>
<evidence type="ECO:0000256" key="7">
    <source>
        <dbReference type="RuleBase" id="RU003707"/>
    </source>
</evidence>
<comment type="caution">
    <text evidence="8">The sequence shown here is derived from an EMBL/GenBank/DDBJ whole genome shotgun (WGS) entry which is preliminary data.</text>
</comment>
<keyword evidence="9" id="KW-1185">Reference proteome</keyword>
<evidence type="ECO:0000256" key="6">
    <source>
        <dbReference type="ARBA" id="ARBA00023717"/>
    </source>
</evidence>
<evidence type="ECO:0000256" key="5">
    <source>
        <dbReference type="ARBA" id="ARBA00023709"/>
    </source>
</evidence>
<comment type="catalytic activity">
    <reaction evidence="6">
        <text>a 4-saturated-(3S)-3-hydroxyacyl-CoA = a (3E)-enoyl-CoA + H2O</text>
        <dbReference type="Rhea" id="RHEA:20724"/>
        <dbReference type="ChEBI" id="CHEBI:15377"/>
        <dbReference type="ChEBI" id="CHEBI:58521"/>
        <dbReference type="ChEBI" id="CHEBI:137480"/>
        <dbReference type="EC" id="4.2.1.17"/>
    </reaction>
</comment>
<evidence type="ECO:0000256" key="2">
    <source>
        <dbReference type="ARBA" id="ARBA00012076"/>
    </source>
</evidence>
<dbReference type="FunFam" id="3.90.226.10:FF:000009">
    <property type="entry name" value="Carnitinyl-CoA dehydratase"/>
    <property type="match status" value="1"/>
</dbReference>
<dbReference type="RefSeq" id="WP_048550986.1">
    <property type="nucleotide sequence ID" value="NZ_HF570958.1"/>
</dbReference>
<evidence type="ECO:0000256" key="3">
    <source>
        <dbReference type="ARBA" id="ARBA00023098"/>
    </source>
</evidence>
<dbReference type="InterPro" id="IPR001753">
    <property type="entry name" value="Enoyl-CoA_hydra/iso"/>
</dbReference>
<evidence type="ECO:0000313" key="8">
    <source>
        <dbReference type="EMBL" id="CCH78823.1"/>
    </source>
</evidence>
<dbReference type="SUPFAM" id="SSF52096">
    <property type="entry name" value="ClpP/crotonase"/>
    <property type="match status" value="1"/>
</dbReference>
<reference evidence="8 9" key="1">
    <citation type="journal article" date="2013" name="ISME J.">
        <title>A metabolic model for members of the genus Tetrasphaera involved in enhanced biological phosphorus removal.</title>
        <authorList>
            <person name="Kristiansen R."/>
            <person name="Nguyen H.T.T."/>
            <person name="Saunders A.M."/>
            <person name="Nielsen J.L."/>
            <person name="Wimmer R."/>
            <person name="Le V.Q."/>
            <person name="McIlroy S.J."/>
            <person name="Petrovski S."/>
            <person name="Seviour R.J."/>
            <person name="Calteau A."/>
            <person name="Nielsen K.L."/>
            <person name="Nielsen P.H."/>
        </authorList>
    </citation>
    <scope>NUCLEOTIDE SEQUENCE [LARGE SCALE GENOMIC DNA]</scope>
    <source>
        <strain evidence="8 9">T1-X7</strain>
    </source>
</reference>
<dbReference type="Proteomes" id="UP000035721">
    <property type="component" value="Unassembled WGS sequence"/>
</dbReference>
<dbReference type="EC" id="4.2.1.17" evidence="2"/>
<dbReference type="InterPro" id="IPR014748">
    <property type="entry name" value="Enoyl-CoA_hydra_C"/>
</dbReference>
<evidence type="ECO:0000313" key="9">
    <source>
        <dbReference type="Proteomes" id="UP000035721"/>
    </source>
</evidence>
<dbReference type="PANTHER" id="PTHR11941">
    <property type="entry name" value="ENOYL-COA HYDRATASE-RELATED"/>
    <property type="match status" value="1"/>
</dbReference>
<comment type="catalytic activity">
    <reaction evidence="5">
        <text>a (3S)-3-hydroxyacyl-CoA = a (2E)-enoyl-CoA + H2O</text>
        <dbReference type="Rhea" id="RHEA:16105"/>
        <dbReference type="ChEBI" id="CHEBI:15377"/>
        <dbReference type="ChEBI" id="CHEBI:57318"/>
        <dbReference type="ChEBI" id="CHEBI:58856"/>
        <dbReference type="EC" id="4.2.1.17"/>
    </reaction>
</comment>
<dbReference type="GO" id="GO:0006635">
    <property type="term" value="P:fatty acid beta-oxidation"/>
    <property type="evidence" value="ECO:0007669"/>
    <property type="project" value="TreeGrafter"/>
</dbReference>
<protein>
    <recommendedName>
        <fullName evidence="2">enoyl-CoA hydratase</fullName>
        <ecNumber evidence="2">4.2.1.17</ecNumber>
    </recommendedName>
</protein>
<dbReference type="STRING" id="1194083.BN12_350029"/>
<dbReference type="PANTHER" id="PTHR11941:SF169">
    <property type="entry name" value="(7AS)-7A-METHYL-1,5-DIOXO-2,3,5,6,7,7A-HEXAHYDRO-1H-INDENE-CARBOXYL-COA HYDROLASE"/>
    <property type="match status" value="1"/>
</dbReference>
<dbReference type="Pfam" id="PF00378">
    <property type="entry name" value="ECH_1"/>
    <property type="match status" value="1"/>
</dbReference>